<gene>
    <name evidence="2" type="ORF">MNBD_GAMMA11-2047</name>
</gene>
<dbReference type="Pfam" id="PF01957">
    <property type="entry name" value="NfeD"/>
    <property type="match status" value="1"/>
</dbReference>
<dbReference type="InterPro" id="IPR002810">
    <property type="entry name" value="NfeD-like_C"/>
</dbReference>
<organism evidence="2">
    <name type="scientific">hydrothermal vent metagenome</name>
    <dbReference type="NCBI Taxonomy" id="652676"/>
    <lineage>
        <taxon>unclassified sequences</taxon>
        <taxon>metagenomes</taxon>
        <taxon>ecological metagenomes</taxon>
    </lineage>
</organism>
<keyword evidence="2" id="KW-0645">Protease</keyword>
<accession>A0A3B0WUB6</accession>
<evidence type="ECO:0000313" key="2">
    <source>
        <dbReference type="EMBL" id="VAW59585.1"/>
    </source>
</evidence>
<dbReference type="GO" id="GO:0008233">
    <property type="term" value="F:peptidase activity"/>
    <property type="evidence" value="ECO:0007669"/>
    <property type="project" value="UniProtKB-KW"/>
</dbReference>
<evidence type="ECO:0000259" key="1">
    <source>
        <dbReference type="Pfam" id="PF01957"/>
    </source>
</evidence>
<keyword evidence="2" id="KW-0378">Hydrolase</keyword>
<dbReference type="AlphaFoldDB" id="A0A3B0WUB6"/>
<dbReference type="InterPro" id="IPR012340">
    <property type="entry name" value="NA-bd_OB-fold"/>
</dbReference>
<feature type="domain" description="NfeD-like C-terminal" evidence="1">
    <location>
        <begin position="95"/>
        <end position="153"/>
    </location>
</feature>
<dbReference type="GO" id="GO:0006508">
    <property type="term" value="P:proteolysis"/>
    <property type="evidence" value="ECO:0007669"/>
    <property type="project" value="UniProtKB-KW"/>
</dbReference>
<proteinExistence type="predicted"/>
<dbReference type="EMBL" id="UOFG01000088">
    <property type="protein sequence ID" value="VAW59585.1"/>
    <property type="molecule type" value="Genomic_DNA"/>
</dbReference>
<reference evidence="2" key="1">
    <citation type="submission" date="2018-06" db="EMBL/GenBank/DDBJ databases">
        <authorList>
            <person name="Zhirakovskaya E."/>
        </authorList>
    </citation>
    <scope>NUCLEOTIDE SEQUENCE</scope>
</reference>
<name>A0A3B0WUB6_9ZZZZ</name>
<protein>
    <submittedName>
        <fullName evidence="2">Activity regulator of membrane protease YbbK</fullName>
    </submittedName>
</protein>
<dbReference type="Gene3D" id="2.40.50.140">
    <property type="entry name" value="Nucleic acid-binding proteins"/>
    <property type="match status" value="1"/>
</dbReference>
<sequence length="158" mass="16923">MELADYFLQNHDKLLYLLAGISLVLELTLMGLSGPLLFFAIACAITGVLYSLGLVTDWEYEVLSVGLLSTVSAVVLWRPLKKFQGASHVSDSSSDMIGQVVPVSDEVSLNGGSIRHSGIDWQARLDDGSAQASLESGLRVKIVAVEGNVMIVKEQAAD</sequence>